<feature type="compositionally biased region" description="Pro residues" evidence="2">
    <location>
        <begin position="216"/>
        <end position="235"/>
    </location>
</feature>
<proteinExistence type="predicted"/>
<feature type="compositionally biased region" description="Low complexity" evidence="2">
    <location>
        <begin position="984"/>
        <end position="1001"/>
    </location>
</feature>
<feature type="compositionally biased region" description="Polar residues" evidence="2">
    <location>
        <begin position="619"/>
        <end position="628"/>
    </location>
</feature>
<comment type="caution">
    <text evidence="3">The sequence shown here is derived from an EMBL/GenBank/DDBJ whole genome shotgun (WGS) entry which is preliminary data.</text>
</comment>
<feature type="compositionally biased region" description="Low complexity" evidence="2">
    <location>
        <begin position="281"/>
        <end position="291"/>
    </location>
</feature>
<feature type="compositionally biased region" description="Low complexity" evidence="2">
    <location>
        <begin position="1293"/>
        <end position="1306"/>
    </location>
</feature>
<feature type="region of interest" description="Disordered" evidence="2">
    <location>
        <begin position="42"/>
        <end position="272"/>
    </location>
</feature>
<feature type="compositionally biased region" description="Low complexity" evidence="2">
    <location>
        <begin position="1313"/>
        <end position="1329"/>
    </location>
</feature>
<feature type="compositionally biased region" description="Basic residues" evidence="2">
    <location>
        <begin position="237"/>
        <end position="248"/>
    </location>
</feature>
<accession>A0AAV5GHT0</accession>
<sequence>MQAVASTSQQPYAYTGKDAAAKEREDRLLAAKKKLKLYRARTNQRMSAASTFSDASTATSGGSPIKASRRKSGLGSISSQADFAAKHAHRRSQSKSGLLAAMGGDSLVAASQGHGKRMSKSRLSRNSISLKKGGVTSGHGHTRSRASLSMSFSGPAPQLAPPSSATGDAFSDRPISPAPRTPQRPDGLGTPSSWLHGGFPTSPETTRPSSFSSLAHPPPPRSISPLPPPPPPGPPAKHGRHSSRHQRRSSVSNFRESLDIVSGGTLQDPSLLRPSVSSFADATASTSSPGSSPLPPIGWSNDPHHVLAALKERGRRESDDPTRSPEETRHAALEALEGRVSAPSEIISLGNGEPGELLVAPKSPGPTDAAASGAGPVGGVAAPAMLPASPMIGLGMIGAGGAPASQPQQQQAGKRSSWGSALGHAGASAAAQHSVMELGEIAEEDEEEDDGSAFGGSPRRRGSSRGRRTPTPVSSPKAASVRGSPSPRKSRPPSLYIEPRQSSLEAVLEDAEQQQQQQQQQQMTFQQRQLERAQTASPSPPPSRRASMRPLSLSLSSVASSGATPSTAGVHSAQTSPTALRAPSSPPDERAPSSPGEKRHISMFHSAAVSGLNPDASASPASTMSALPSQPRAGLRSLSIGAGVSTSPTITAERRFSAQAALGLGPASTPTRKVSPAPTNKRSSISYRTSTSSVSSLAATTPEGQKRAWRSSLAASTGTRGDGSSPAVSTSHYSSFPIGVTGGFGDLEVNGLDGDDHRSVSIASSPTHSRVASSVAGAEHVALTAAHDELAMLHAKLEQLEARNEQLAATHALEIAEFEKKASDEAREMRARIAQLEQQLDDERVARRFEVEGLQREANMAKEAIGDLTDERDALREDVDGWRGRCNGLELQVKKDREDEALAQAQAKLITEMRDQIYTLVAALERERGEHAETRKEVERILEDRVREAAADVQQHRAVPPPPRASLSLQKQQQQPVPPPPPTAQHQQQLSHASSLSASSAGGPASHKQPRPDDLALIMEEVEDDDDERDEGEHLGGAGGRHPFKTASDGSMLSTLSSSFGRSYSGNMTEDTSIMTDLDDSFSGKLPSPPSGHTSFSGGQFPPSTTANRASDSVALALGQLGTLAEEEEEDEEAAYGTQDATPLVDTSIARTSTDSSVSTSSDVMPRTPDKSSRAERHSRSHSFVRQWSFPKGSVSSTRVSLEEDDQSFFGYNKHDSLPPLPIGDHHVLQPFLSATLDVDETTFAFFPQQPTEGTVETAQHIRRPSSPRPLERINPHARRLSGQHRAPPPSPSALVSAAIQQQQQQHPPPPSSRLSQSSISSGPSPTKSRYSFGAIVGSIGGWSATAGEVPPPGLPAPASSRLSRQSLSAAGPLILEEDEGREEDVYIPAHGTPVQLQHQSQQQHRLRPIRPHEVPTPRAGRLSKLDFTGSACCFDQPVFVV</sequence>
<protein>
    <recommendedName>
        <fullName evidence="5">Proteophosphoglycan ppg4</fullName>
    </recommendedName>
</protein>
<keyword evidence="4" id="KW-1185">Reference proteome</keyword>
<evidence type="ECO:0000313" key="4">
    <source>
        <dbReference type="Proteomes" id="UP001342314"/>
    </source>
</evidence>
<feature type="region of interest" description="Disordered" evidence="2">
    <location>
        <begin position="392"/>
        <end position="632"/>
    </location>
</feature>
<feature type="compositionally biased region" description="Low complexity" evidence="2">
    <location>
        <begin position="1152"/>
        <end position="1164"/>
    </location>
</feature>
<feature type="compositionally biased region" description="Polar residues" evidence="2">
    <location>
        <begin position="1249"/>
        <end position="1258"/>
    </location>
</feature>
<keyword evidence="1" id="KW-0175">Coiled coil</keyword>
<feature type="compositionally biased region" description="Acidic residues" evidence="2">
    <location>
        <begin position="1020"/>
        <end position="1030"/>
    </location>
</feature>
<feature type="region of interest" description="Disordered" evidence="2">
    <location>
        <begin position="1"/>
        <end position="21"/>
    </location>
</feature>
<reference evidence="3 4" key="1">
    <citation type="submission" date="2021-12" db="EMBL/GenBank/DDBJ databases">
        <title>High titer production of polyol ester of fatty acids by Rhodotorula paludigena BS15 towards product separation-free biomass refinery.</title>
        <authorList>
            <person name="Mano J."/>
            <person name="Ono H."/>
            <person name="Tanaka T."/>
            <person name="Naito K."/>
            <person name="Sushida H."/>
            <person name="Ike M."/>
            <person name="Tokuyasu K."/>
            <person name="Kitaoka M."/>
        </authorList>
    </citation>
    <scope>NUCLEOTIDE SEQUENCE [LARGE SCALE GENOMIC DNA]</scope>
    <source>
        <strain evidence="3 4">BS15</strain>
    </source>
</reference>
<organism evidence="3 4">
    <name type="scientific">Rhodotorula paludigena</name>
    <dbReference type="NCBI Taxonomy" id="86838"/>
    <lineage>
        <taxon>Eukaryota</taxon>
        <taxon>Fungi</taxon>
        <taxon>Dikarya</taxon>
        <taxon>Basidiomycota</taxon>
        <taxon>Pucciniomycotina</taxon>
        <taxon>Microbotryomycetes</taxon>
        <taxon>Sporidiobolales</taxon>
        <taxon>Sporidiobolaceae</taxon>
        <taxon>Rhodotorula</taxon>
    </lineage>
</organism>
<feature type="compositionally biased region" description="Basic and acidic residues" evidence="2">
    <location>
        <begin position="587"/>
        <end position="600"/>
    </location>
</feature>
<feature type="compositionally biased region" description="Acidic residues" evidence="2">
    <location>
        <begin position="440"/>
        <end position="451"/>
    </location>
</feature>
<gene>
    <name evidence="3" type="ORF">Rhopal_005211-T1</name>
</gene>
<evidence type="ECO:0000313" key="3">
    <source>
        <dbReference type="EMBL" id="GJN92181.1"/>
    </source>
</evidence>
<feature type="region of interest" description="Disordered" evidence="2">
    <location>
        <begin position="346"/>
        <end position="377"/>
    </location>
</feature>
<feature type="compositionally biased region" description="Polar residues" evidence="2">
    <location>
        <begin position="1091"/>
        <end position="1111"/>
    </location>
</feature>
<feature type="compositionally biased region" description="Basic residues" evidence="2">
    <location>
        <begin position="458"/>
        <end position="468"/>
    </location>
</feature>
<feature type="compositionally biased region" description="Low complexity" evidence="2">
    <location>
        <begin position="513"/>
        <end position="528"/>
    </location>
</feature>
<feature type="compositionally biased region" description="Low complexity" evidence="2">
    <location>
        <begin position="683"/>
        <end position="701"/>
    </location>
</feature>
<feature type="compositionally biased region" description="Low complexity" evidence="2">
    <location>
        <begin position="1048"/>
        <end position="1066"/>
    </location>
</feature>
<feature type="compositionally biased region" description="Low complexity" evidence="2">
    <location>
        <begin position="47"/>
        <end position="63"/>
    </location>
</feature>
<feature type="region of interest" description="Disordered" evidence="2">
    <location>
        <begin position="949"/>
        <end position="1202"/>
    </location>
</feature>
<feature type="compositionally biased region" description="Basic and acidic residues" evidence="2">
    <location>
        <begin position="1168"/>
        <end position="1178"/>
    </location>
</feature>
<dbReference type="EMBL" id="BQKY01000010">
    <property type="protein sequence ID" value="GJN92181.1"/>
    <property type="molecule type" value="Genomic_DNA"/>
</dbReference>
<feature type="region of interest" description="Disordered" evidence="2">
    <location>
        <begin position="661"/>
        <end position="732"/>
    </location>
</feature>
<name>A0AAV5GHT0_9BASI</name>
<evidence type="ECO:0008006" key="5">
    <source>
        <dbReference type="Google" id="ProtNLM"/>
    </source>
</evidence>
<evidence type="ECO:0000256" key="2">
    <source>
        <dbReference type="SAM" id="MobiDB-lite"/>
    </source>
</evidence>
<feature type="compositionally biased region" description="Low complexity" evidence="2">
    <location>
        <begin position="544"/>
        <end position="570"/>
    </location>
</feature>
<feature type="coiled-coil region" evidence="1">
    <location>
        <begin position="783"/>
        <end position="878"/>
    </location>
</feature>
<feature type="compositionally biased region" description="Acidic residues" evidence="2">
    <location>
        <begin position="1125"/>
        <end position="1134"/>
    </location>
</feature>
<feature type="compositionally biased region" description="Polar residues" evidence="2">
    <location>
        <begin position="1"/>
        <end position="12"/>
    </location>
</feature>
<feature type="compositionally biased region" description="Polar residues" evidence="2">
    <location>
        <begin position="668"/>
        <end position="682"/>
    </location>
</feature>
<feature type="compositionally biased region" description="Polar residues" evidence="2">
    <location>
        <begin position="202"/>
        <end position="213"/>
    </location>
</feature>
<evidence type="ECO:0000256" key="1">
    <source>
        <dbReference type="SAM" id="Coils"/>
    </source>
</evidence>
<feature type="region of interest" description="Disordered" evidence="2">
    <location>
        <begin position="1249"/>
        <end position="1329"/>
    </location>
</feature>
<dbReference type="Proteomes" id="UP001342314">
    <property type="component" value="Unassembled WGS sequence"/>
</dbReference>
<feature type="compositionally biased region" description="Low complexity" evidence="2">
    <location>
        <begin position="402"/>
        <end position="431"/>
    </location>
</feature>
<feature type="compositionally biased region" description="Basic residues" evidence="2">
    <location>
        <begin position="114"/>
        <end position="123"/>
    </location>
</feature>
<feature type="region of interest" description="Disordered" evidence="2">
    <location>
        <begin position="1394"/>
        <end position="1419"/>
    </location>
</feature>
<feature type="region of interest" description="Disordered" evidence="2">
    <location>
        <begin position="281"/>
        <end position="300"/>
    </location>
</feature>